<reference evidence="2 3" key="1">
    <citation type="submission" date="2023-08" db="EMBL/GenBank/DDBJ databases">
        <title>A Necator americanus chromosomal reference genome.</title>
        <authorList>
            <person name="Ilik V."/>
            <person name="Petrzelkova K.J."/>
            <person name="Pardy F."/>
            <person name="Fuh T."/>
            <person name="Niatou-Singa F.S."/>
            <person name="Gouil Q."/>
            <person name="Baker L."/>
            <person name="Ritchie M.E."/>
            <person name="Jex A.R."/>
            <person name="Gazzola D."/>
            <person name="Li H."/>
            <person name="Toshio Fujiwara R."/>
            <person name="Zhan B."/>
            <person name="Aroian R.V."/>
            <person name="Pafco B."/>
            <person name="Schwarz E.M."/>
        </authorList>
    </citation>
    <scope>NUCLEOTIDE SEQUENCE [LARGE SCALE GENOMIC DNA]</scope>
    <source>
        <strain evidence="2 3">Aroian</strain>
        <tissue evidence="2">Whole animal</tissue>
    </source>
</reference>
<comment type="caution">
    <text evidence="2">The sequence shown here is derived from an EMBL/GenBank/DDBJ whole genome shotgun (WGS) entry which is preliminary data.</text>
</comment>
<organism evidence="2 3">
    <name type="scientific">Necator americanus</name>
    <name type="common">Human hookworm</name>
    <dbReference type="NCBI Taxonomy" id="51031"/>
    <lineage>
        <taxon>Eukaryota</taxon>
        <taxon>Metazoa</taxon>
        <taxon>Ecdysozoa</taxon>
        <taxon>Nematoda</taxon>
        <taxon>Chromadorea</taxon>
        <taxon>Rhabditida</taxon>
        <taxon>Rhabditina</taxon>
        <taxon>Rhabditomorpha</taxon>
        <taxon>Strongyloidea</taxon>
        <taxon>Ancylostomatidae</taxon>
        <taxon>Bunostominae</taxon>
        <taxon>Necator</taxon>
    </lineage>
</organism>
<dbReference type="Proteomes" id="UP001303046">
    <property type="component" value="Unassembled WGS sequence"/>
</dbReference>
<evidence type="ECO:0000256" key="1">
    <source>
        <dbReference type="SAM" id="MobiDB-lite"/>
    </source>
</evidence>
<accession>A0ABR1DV78</accession>
<evidence type="ECO:0000313" key="2">
    <source>
        <dbReference type="EMBL" id="KAK6753915.1"/>
    </source>
</evidence>
<gene>
    <name evidence="2" type="primary">Necator_chrV.g17895</name>
    <name evidence="2" type="ORF">RB195_013105</name>
</gene>
<evidence type="ECO:0000313" key="3">
    <source>
        <dbReference type="Proteomes" id="UP001303046"/>
    </source>
</evidence>
<proteinExistence type="predicted"/>
<keyword evidence="3" id="KW-1185">Reference proteome</keyword>
<protein>
    <submittedName>
        <fullName evidence="2">Uncharacterized protein</fullName>
    </submittedName>
</protein>
<dbReference type="EMBL" id="JAVFWL010000005">
    <property type="protein sequence ID" value="KAK6753915.1"/>
    <property type="molecule type" value="Genomic_DNA"/>
</dbReference>
<feature type="region of interest" description="Disordered" evidence="1">
    <location>
        <begin position="1"/>
        <end position="24"/>
    </location>
</feature>
<feature type="compositionally biased region" description="Basic and acidic residues" evidence="1">
    <location>
        <begin position="11"/>
        <end position="24"/>
    </location>
</feature>
<name>A0ABR1DV78_NECAM</name>
<sequence length="146" mass="16186">MPISGGPQRTTRLEGRVSDVEGGPRETRRVYRFRGRVAPPSPHRRRLHFGAVITITIILPSPSARPPPPLHSSFFDVGLTAHCYHRSSTPRTTCDVPVYRRRHANATRSSGVEVGPRSFSSDDVCSAMRSLGNVCLSRWVNVEALK</sequence>